<keyword evidence="2 6" id="KW-0479">Metal-binding</keyword>
<evidence type="ECO:0000256" key="1">
    <source>
        <dbReference type="ARBA" id="ARBA00022670"/>
    </source>
</evidence>
<dbReference type="InterPro" id="IPR034006">
    <property type="entry name" value="M3B_PepF_2"/>
</dbReference>
<keyword evidence="7" id="KW-0175">Coiled coil</keyword>
<gene>
    <name evidence="11" type="ORF">AJ85_01585</name>
    <name evidence="10" type="ORF">BALCAV_0214215</name>
</gene>
<comment type="similarity">
    <text evidence="6">Belongs to the peptidase M3 family.</text>
</comment>
<feature type="coiled-coil region" evidence="7">
    <location>
        <begin position="33"/>
        <end position="67"/>
    </location>
</feature>
<keyword evidence="5 6" id="KW-0482">Metalloprotease</keyword>
<reference evidence="10 12" key="1">
    <citation type="journal article" date="2014" name="Genome Announc.">
        <title>Draft Genome Sequence of Bacillus alcalophilus AV1934, a Classic Alkaliphile Isolated from Human Feces in 1934.</title>
        <authorList>
            <person name="Attie O."/>
            <person name="Jayaprakash A."/>
            <person name="Shah H."/>
            <person name="Paulsen I.T."/>
            <person name="Morino M."/>
            <person name="Takahashi Y."/>
            <person name="Narumi I."/>
            <person name="Sachidanandam R."/>
            <person name="Satoh K."/>
            <person name="Ito M."/>
            <person name="Krulwich T.A."/>
        </authorList>
    </citation>
    <scope>NUCLEOTIDE SEQUENCE [LARGE SCALE GENOMIC DNA]</scope>
    <source>
        <strain evidence="10 12">AV1934</strain>
    </source>
</reference>
<evidence type="ECO:0000256" key="7">
    <source>
        <dbReference type="SAM" id="Coils"/>
    </source>
</evidence>
<keyword evidence="4 6" id="KW-0862">Zinc</keyword>
<dbReference type="EMBL" id="ALPT02000047">
    <property type="protein sequence ID" value="KGA96766.1"/>
    <property type="molecule type" value="Genomic_DNA"/>
</dbReference>
<proteinExistence type="inferred from homology"/>
<dbReference type="Pfam" id="PF08439">
    <property type="entry name" value="Peptidase_M3_N"/>
    <property type="match status" value="1"/>
</dbReference>
<dbReference type="NCBIfam" id="TIGR02290">
    <property type="entry name" value="M3_fam_3"/>
    <property type="match status" value="1"/>
</dbReference>
<dbReference type="Proteomes" id="UP000297014">
    <property type="component" value="Unassembled WGS sequence"/>
</dbReference>
<dbReference type="MEROPS" id="M03.A08"/>
<evidence type="ECO:0000313" key="10">
    <source>
        <dbReference type="EMBL" id="KGA96766.1"/>
    </source>
</evidence>
<dbReference type="STRING" id="1218173.BALCAV_0214215"/>
<comment type="cofactor">
    <cofactor evidence="6">
        <name>Zn(2+)</name>
        <dbReference type="ChEBI" id="CHEBI:29105"/>
    </cofactor>
    <text evidence="6">Binds 1 zinc ion.</text>
</comment>
<reference evidence="11 13" key="2">
    <citation type="submission" date="2014-01" db="EMBL/GenBank/DDBJ databases">
        <title>Draft genome sequencing of Bacillus alcalophilus CGMCC 1.3604.</title>
        <authorList>
            <person name="Yang J."/>
            <person name="Diao L."/>
            <person name="Yang S."/>
        </authorList>
    </citation>
    <scope>NUCLEOTIDE SEQUENCE [LARGE SCALE GENOMIC DNA]</scope>
    <source>
        <strain evidence="11 13">CGMCC 1.3604</strain>
    </source>
</reference>
<dbReference type="InterPro" id="IPR011977">
    <property type="entry name" value="Pept_M3B_clade3"/>
</dbReference>
<keyword evidence="1 6" id="KW-0645">Protease</keyword>
<dbReference type="CDD" id="cd09607">
    <property type="entry name" value="M3B_PepF"/>
    <property type="match status" value="1"/>
</dbReference>
<dbReference type="InterPro" id="IPR013647">
    <property type="entry name" value="OligopepF_N_dom"/>
</dbReference>
<dbReference type="OrthoDB" id="9769691at2"/>
<dbReference type="InterPro" id="IPR042088">
    <property type="entry name" value="OligoPept_F_C"/>
</dbReference>
<dbReference type="InterPro" id="IPR001333">
    <property type="entry name" value="Peptidase_M32_Taq"/>
</dbReference>
<dbReference type="InterPro" id="IPR001567">
    <property type="entry name" value="Pept_M3A_M3B_dom"/>
</dbReference>
<dbReference type="GO" id="GO:0004222">
    <property type="term" value="F:metalloendopeptidase activity"/>
    <property type="evidence" value="ECO:0007669"/>
    <property type="project" value="InterPro"/>
</dbReference>
<evidence type="ECO:0000259" key="9">
    <source>
        <dbReference type="Pfam" id="PF08439"/>
    </source>
</evidence>
<name>A0A094WIX8_ALKAL</name>
<dbReference type="GO" id="GO:0046872">
    <property type="term" value="F:metal ion binding"/>
    <property type="evidence" value="ECO:0007669"/>
    <property type="project" value="UniProtKB-UniRule"/>
</dbReference>
<evidence type="ECO:0000313" key="12">
    <source>
        <dbReference type="Proteomes" id="UP000002754"/>
    </source>
</evidence>
<dbReference type="SUPFAM" id="SSF55486">
    <property type="entry name" value="Metalloproteases ('zincins'), catalytic domain"/>
    <property type="match status" value="1"/>
</dbReference>
<feature type="domain" description="Peptidase M3A/M3B catalytic" evidence="8">
    <location>
        <begin position="197"/>
        <end position="579"/>
    </location>
</feature>
<dbReference type="GO" id="GO:0006508">
    <property type="term" value="P:proteolysis"/>
    <property type="evidence" value="ECO:0007669"/>
    <property type="project" value="UniProtKB-KW"/>
</dbReference>
<dbReference type="Proteomes" id="UP000002754">
    <property type="component" value="Unassembled WGS sequence"/>
</dbReference>
<accession>A0A094WIX8</accession>
<dbReference type="EMBL" id="JALP01000044">
    <property type="protein sequence ID" value="THG91810.1"/>
    <property type="molecule type" value="Genomic_DNA"/>
</dbReference>
<dbReference type="PANTHER" id="PTHR34217:SF1">
    <property type="entry name" value="CARBOXYPEPTIDASE 1"/>
    <property type="match status" value="1"/>
</dbReference>
<evidence type="ECO:0000313" key="11">
    <source>
        <dbReference type="EMBL" id="THG91810.1"/>
    </source>
</evidence>
<sequence length="599" mass="68625">MKYPITWDLESVFAGGSESKEYVAFVEETDVYIKKFNERLAKVDDSVEQLAELIEDIQQLMLRARQSGAFISCLSSANVQDKKAIQWLGTIRTQSNKIQQIWTKIEEKIVAFSEEKWQELLKHEKLQPIVFSLNESREKAKDKLPPDQERLASKLAIDGYHSWGSFYNQLVGDMEFPFEEDGEEKRLSAGQIQNRMNHSDRDVRKRAFFASEKGWEQKADTFATTLNSLAGFRLQLYDARGWENVLKEPLDINRMQEQTLDTMWNTIEENKPMLHQFMERKARLLNIDQLAFYDVFAPLPVDGDEKISYDDACDLIIKHFKTISPKLANFAEMALRDGWIEAEDRPGKRPGGFCTSLPLSGTEGESRIFMTYDGSLANVATLAHELGHAYHSHCLKELKPFARSYAMNVAETASTFAENIVADALVKEAQSEDLRLSLLENKISRSLAFFMNIHARFIFEKNFYEARKSGTLSAADLNQLMEEAQKQAFGNALSEYSPTFWASKLHFHITGVPFYNFPYTFGFLFSLGIYKRALDAGLSFEDNYIDLLKDTASMKVEELADKHLGVDLTQAEFWQDALNVVKEDIEEFLKLTEEKIAAK</sequence>
<evidence type="ECO:0000313" key="13">
    <source>
        <dbReference type="Proteomes" id="UP000297014"/>
    </source>
</evidence>
<dbReference type="PANTHER" id="PTHR34217">
    <property type="entry name" value="METAL-DEPENDENT CARBOXYPEPTIDASE"/>
    <property type="match status" value="1"/>
</dbReference>
<evidence type="ECO:0000256" key="4">
    <source>
        <dbReference type="ARBA" id="ARBA00022833"/>
    </source>
</evidence>
<keyword evidence="12" id="KW-1185">Reference proteome</keyword>
<keyword evidence="3 6" id="KW-0378">Hydrolase</keyword>
<dbReference type="Gene3D" id="1.20.140.70">
    <property type="entry name" value="Oligopeptidase f, N-terminal domain"/>
    <property type="match status" value="1"/>
</dbReference>
<evidence type="ECO:0000256" key="5">
    <source>
        <dbReference type="ARBA" id="ARBA00023049"/>
    </source>
</evidence>
<dbReference type="AlphaFoldDB" id="A0A094WIX8"/>
<dbReference type="Pfam" id="PF01432">
    <property type="entry name" value="Peptidase_M3"/>
    <property type="match status" value="1"/>
</dbReference>
<dbReference type="RefSeq" id="WP_003322107.1">
    <property type="nucleotide sequence ID" value="NZ_ALPT02000047.1"/>
</dbReference>
<protein>
    <submittedName>
        <fullName evidence="10">Oligoendopeptidase</fullName>
    </submittedName>
</protein>
<evidence type="ECO:0000256" key="2">
    <source>
        <dbReference type="ARBA" id="ARBA00022723"/>
    </source>
</evidence>
<feature type="domain" description="Oligopeptidase F N-terminal" evidence="9">
    <location>
        <begin position="109"/>
        <end position="176"/>
    </location>
</feature>
<dbReference type="GO" id="GO:0004181">
    <property type="term" value="F:metallocarboxypeptidase activity"/>
    <property type="evidence" value="ECO:0007669"/>
    <property type="project" value="InterPro"/>
</dbReference>
<organism evidence="10 12">
    <name type="scientific">Alkalihalobacillus alcalophilus ATCC 27647 = CGMCC 1.3604</name>
    <dbReference type="NCBI Taxonomy" id="1218173"/>
    <lineage>
        <taxon>Bacteria</taxon>
        <taxon>Bacillati</taxon>
        <taxon>Bacillota</taxon>
        <taxon>Bacilli</taxon>
        <taxon>Bacillales</taxon>
        <taxon>Bacillaceae</taxon>
        <taxon>Alkalihalobacillus</taxon>
    </lineage>
</organism>
<dbReference type="eggNOG" id="COG1164">
    <property type="taxonomic scope" value="Bacteria"/>
</dbReference>
<comment type="caution">
    <text evidence="10">The sequence shown here is derived from an EMBL/GenBank/DDBJ whole genome shotgun (WGS) entry which is preliminary data.</text>
</comment>
<evidence type="ECO:0000256" key="3">
    <source>
        <dbReference type="ARBA" id="ARBA00022801"/>
    </source>
</evidence>
<dbReference type="Gene3D" id="1.10.1370.20">
    <property type="entry name" value="Oligoendopeptidase f, C-terminal domain"/>
    <property type="match status" value="1"/>
</dbReference>
<evidence type="ECO:0000256" key="6">
    <source>
        <dbReference type="RuleBase" id="RU003435"/>
    </source>
</evidence>
<evidence type="ECO:0000259" key="8">
    <source>
        <dbReference type="Pfam" id="PF01432"/>
    </source>
</evidence>